<proteinExistence type="predicted"/>
<keyword evidence="3" id="KW-1185">Reference proteome</keyword>
<sequence>MQHLDTVHKPMITHTQLVKYAGASGDFNPIHTVVPIAEKAGLGDVIAHGMLIMGMAGEALGKWFPRKNLRKFNVRFSSMTKPGESLSIEGRSVEEIEVDGELRYVGKLFVKNSDGETKLKGEFHVKKEREEG</sequence>
<name>A0A150L8M8_9BACI</name>
<dbReference type="Proteomes" id="UP000075666">
    <property type="component" value="Unassembled WGS sequence"/>
</dbReference>
<dbReference type="Pfam" id="PF01575">
    <property type="entry name" value="MaoC_dehydratas"/>
    <property type="match status" value="1"/>
</dbReference>
<dbReference type="RefSeq" id="WP_066229451.1">
    <property type="nucleotide sequence ID" value="NZ_JBHJSX010000009.1"/>
</dbReference>
<dbReference type="PATRIC" id="fig|46224.3.peg.2171"/>
<dbReference type="AlphaFoldDB" id="A0A150L8M8"/>
<feature type="domain" description="MaoC-like" evidence="1">
    <location>
        <begin position="3"/>
        <end position="100"/>
    </location>
</feature>
<dbReference type="EMBL" id="LQYN01000029">
    <property type="protein sequence ID" value="KYD08600.1"/>
    <property type="molecule type" value="Genomic_DNA"/>
</dbReference>
<dbReference type="InterPro" id="IPR002539">
    <property type="entry name" value="MaoC-like_dom"/>
</dbReference>
<dbReference type="PANTHER" id="PTHR43841:SF3">
    <property type="entry name" value="(3R)-HYDROXYACYL-ACP DEHYDRATASE SUBUNIT HADB"/>
    <property type="match status" value="1"/>
</dbReference>
<organism evidence="2 3">
    <name type="scientific">Heyndrickxia sporothermodurans</name>
    <dbReference type="NCBI Taxonomy" id="46224"/>
    <lineage>
        <taxon>Bacteria</taxon>
        <taxon>Bacillati</taxon>
        <taxon>Bacillota</taxon>
        <taxon>Bacilli</taxon>
        <taxon>Bacillales</taxon>
        <taxon>Bacillaceae</taxon>
        <taxon>Heyndrickxia</taxon>
    </lineage>
</organism>
<evidence type="ECO:0000313" key="2">
    <source>
        <dbReference type="EMBL" id="KYD08600.1"/>
    </source>
</evidence>
<evidence type="ECO:0000313" key="3">
    <source>
        <dbReference type="Proteomes" id="UP000075666"/>
    </source>
</evidence>
<reference evidence="2 3" key="1">
    <citation type="submission" date="2016-01" db="EMBL/GenBank/DDBJ databases">
        <title>Genome Sequences of Twelve Sporeforming Bacillus Species Isolated from Foods.</title>
        <authorList>
            <person name="Berendsen E.M."/>
            <person name="Wells-Bennik M.H."/>
            <person name="Krawcyk A.O."/>
            <person name="De Jong A."/>
            <person name="Holsappel S."/>
            <person name="Eijlander R.T."/>
            <person name="Kuipers O.P."/>
        </authorList>
    </citation>
    <scope>NUCLEOTIDE SEQUENCE [LARGE SCALE GENOMIC DNA]</scope>
    <source>
        <strain evidence="2 3">B4102</strain>
    </source>
</reference>
<dbReference type="OrthoDB" id="9801625at2"/>
<accession>A0A150L8M8</accession>
<protein>
    <recommendedName>
        <fullName evidence="1">MaoC-like domain-containing protein</fullName>
    </recommendedName>
</protein>
<dbReference type="InterPro" id="IPR029069">
    <property type="entry name" value="HotDog_dom_sf"/>
</dbReference>
<comment type="caution">
    <text evidence="2">The sequence shown here is derived from an EMBL/GenBank/DDBJ whole genome shotgun (WGS) entry which is preliminary data.</text>
</comment>
<evidence type="ECO:0000259" key="1">
    <source>
        <dbReference type="Pfam" id="PF01575"/>
    </source>
</evidence>
<dbReference type="PANTHER" id="PTHR43841">
    <property type="entry name" value="3-HYDROXYACYL-THIOESTER DEHYDRATASE HTDX-RELATED"/>
    <property type="match status" value="1"/>
</dbReference>
<dbReference type="STRING" id="46224.B4102_0680"/>
<dbReference type="Gene3D" id="3.10.129.10">
    <property type="entry name" value="Hotdog Thioesterase"/>
    <property type="match status" value="1"/>
</dbReference>
<dbReference type="SUPFAM" id="SSF54637">
    <property type="entry name" value="Thioesterase/thiol ester dehydrase-isomerase"/>
    <property type="match status" value="1"/>
</dbReference>
<gene>
    <name evidence="2" type="ORF">B4102_0680</name>
</gene>